<dbReference type="Proteomes" id="UP000029492">
    <property type="component" value="Chromosome"/>
</dbReference>
<dbReference type="EMBL" id="CP003811">
    <property type="protein sequence ID" value="AIQ93121.1"/>
    <property type="molecule type" value="Genomic_DNA"/>
</dbReference>
<proteinExistence type="predicted"/>
<keyword evidence="2" id="KW-1185">Reference proteome</keyword>
<sequence length="96" mass="10173">MLLDWTQDELARKASVVRRTVVMLESGGCRTQPRKVQAVLAALGAGGIRFSCSAEGEVSVIDGNARLGAVPSPVRRGAARDGMLRTRISGRRPAAL</sequence>
<dbReference type="GO" id="GO:0003677">
    <property type="term" value="F:DNA binding"/>
    <property type="evidence" value="ECO:0007669"/>
    <property type="project" value="InterPro"/>
</dbReference>
<dbReference type="HOGENOM" id="CLU_2356522_0_0_5"/>
<accession>A0A089NYS8</accession>
<dbReference type="CDD" id="cd00093">
    <property type="entry name" value="HTH_XRE"/>
    <property type="match status" value="1"/>
</dbReference>
<dbReference type="KEGG" id="mor:MOC_5366"/>
<dbReference type="InterPro" id="IPR010982">
    <property type="entry name" value="Lambda_DNA-bd_dom_sf"/>
</dbReference>
<dbReference type="AlphaFoldDB" id="A0A089NYS8"/>
<dbReference type="InterPro" id="IPR001387">
    <property type="entry name" value="Cro/C1-type_HTH"/>
</dbReference>
<protein>
    <submittedName>
        <fullName evidence="1">Protein of unassigned function</fullName>
    </submittedName>
</protein>
<reference evidence="1 2" key="1">
    <citation type="journal article" date="2014" name="PLoS ONE">
        <title>Genome Information of Methylobacterium oryzae, a Plant-Probiotic Methylotroph in the Phyllosphere.</title>
        <authorList>
            <person name="Kwak M.J."/>
            <person name="Jeong H."/>
            <person name="Madhaiyan M."/>
            <person name="Lee Y."/>
            <person name="Sa T.M."/>
            <person name="Oh T.K."/>
            <person name="Kim J.F."/>
        </authorList>
    </citation>
    <scope>NUCLEOTIDE SEQUENCE [LARGE SCALE GENOMIC DNA]</scope>
    <source>
        <strain evidence="1 2">CBMB20</strain>
    </source>
</reference>
<evidence type="ECO:0000313" key="2">
    <source>
        <dbReference type="Proteomes" id="UP000029492"/>
    </source>
</evidence>
<evidence type="ECO:0000313" key="1">
    <source>
        <dbReference type="EMBL" id="AIQ93121.1"/>
    </source>
</evidence>
<dbReference type="Gene3D" id="1.10.260.40">
    <property type="entry name" value="lambda repressor-like DNA-binding domains"/>
    <property type="match status" value="1"/>
</dbReference>
<gene>
    <name evidence="1" type="ORF">MOC_5366</name>
</gene>
<organism evidence="1 2">
    <name type="scientific">Methylobacterium oryzae CBMB20</name>
    <dbReference type="NCBI Taxonomy" id="693986"/>
    <lineage>
        <taxon>Bacteria</taxon>
        <taxon>Pseudomonadati</taxon>
        <taxon>Pseudomonadota</taxon>
        <taxon>Alphaproteobacteria</taxon>
        <taxon>Hyphomicrobiales</taxon>
        <taxon>Methylobacteriaceae</taxon>
        <taxon>Methylobacterium</taxon>
    </lineage>
</organism>
<name>A0A089NYS8_9HYPH</name>